<evidence type="ECO:0000256" key="4">
    <source>
        <dbReference type="ARBA" id="ARBA00022968"/>
    </source>
</evidence>
<keyword evidence="5" id="KW-1133">Transmembrane helix</keyword>
<evidence type="ECO:0000256" key="1">
    <source>
        <dbReference type="ARBA" id="ARBA00004606"/>
    </source>
</evidence>
<keyword evidence="6" id="KW-0472">Membrane</keyword>
<evidence type="ECO:0000256" key="6">
    <source>
        <dbReference type="ARBA" id="ARBA00023136"/>
    </source>
</evidence>
<keyword evidence="4" id="KW-0735">Signal-anchor</keyword>
<keyword evidence="3" id="KW-0812">Transmembrane</keyword>
<evidence type="ECO:0000256" key="5">
    <source>
        <dbReference type="ARBA" id="ARBA00022989"/>
    </source>
</evidence>
<reference evidence="8" key="2">
    <citation type="submission" date="2008-08" db="EMBL/GenBank/DDBJ databases">
        <authorList>
            <consortium name="Diatom Consortium"/>
            <person name="Grigoriev I."/>
            <person name="Grimwood J."/>
            <person name="Kuo A."/>
            <person name="Otillar R.P."/>
            <person name="Salamov A."/>
            <person name="Detter J.C."/>
            <person name="Lindquist E."/>
            <person name="Shapiro H."/>
            <person name="Lucas S."/>
            <person name="Glavina del Rio T."/>
            <person name="Pitluck S."/>
            <person name="Rokhsar D."/>
            <person name="Bowler C."/>
        </authorList>
    </citation>
    <scope>GENOME REANNOTATION</scope>
    <source>
        <strain evidence="8">CCAP 1055/1</strain>
    </source>
</reference>
<dbReference type="HOGENOM" id="CLU_035857_6_0_1"/>
<dbReference type="Proteomes" id="UP000000759">
    <property type="component" value="Chromosome 25"/>
</dbReference>
<dbReference type="Gene3D" id="3.90.550.50">
    <property type="match status" value="1"/>
</dbReference>
<dbReference type="AlphaFoldDB" id="B7GCF4"/>
<dbReference type="PANTHER" id="PTHR23033">
    <property type="entry name" value="BETA1,3-GALACTOSYLTRANSFERASE"/>
    <property type="match status" value="1"/>
</dbReference>
<dbReference type="KEGG" id="pti:PHATRDRAFT_49954"/>
<protein>
    <recommendedName>
        <fullName evidence="9">Hexosyltransferase</fullName>
    </recommendedName>
</protein>
<sequence length="499" mass="56296">MLTMFTRLVRGGNRGDARTGRQCVGNVQVTVLVCLGIVLGRTLLIQQQVFNVPNDPTLLIQIDALLSALDTPRNRTTPTTSNGGNLTVSYNLKVSSPPLTNQSLLCDECLQIVQRAPRIKLAKTASRNTTSPALDEYHRLRRERRHPFQGALDAHGRSGFQYDVTSLRRNPPSFVESFPNLTAECLRRDDEYYALQRLRIHSPSPEQSITATQLSQSSTPARILCIVYSSEPFHHKLQAVRQTWAHKCDGFVAASNFTDPTFDAVNIVHNGPEQYNNIWQKVRSIWATIYELYYEDFDWFHHGVEDMWVMVENLRMYLESDEIRAAANGGVSNAPLLGNQSSSSPLVPSDQVPLYLGSRLARAANVQTLFNSGGPGYTLNKAALKLLVTEGLPVMYKDVVTSAEDVKVAEIFRQFRILPYPTHDRDGGERYHHFTPGLHYLPAMPKPHDWLDMWARPLGRRGGANHSSVYSIAFHQVKPDEMFRFHALVYGYCDNIDKK</sequence>
<dbReference type="InParanoid" id="B7GCF4"/>
<dbReference type="STRING" id="556484.B7GCF4"/>
<evidence type="ECO:0000256" key="2">
    <source>
        <dbReference type="ARBA" id="ARBA00006462"/>
    </source>
</evidence>
<evidence type="ECO:0000313" key="7">
    <source>
        <dbReference type="EMBL" id="EEC43860.1"/>
    </source>
</evidence>
<dbReference type="GO" id="GO:0016263">
    <property type="term" value="F:glycoprotein-N-acetylgalactosamine 3-beta-galactosyltransferase activity"/>
    <property type="evidence" value="ECO:0007669"/>
    <property type="project" value="TreeGrafter"/>
</dbReference>
<reference evidence="7 8" key="1">
    <citation type="journal article" date="2008" name="Nature">
        <title>The Phaeodactylum genome reveals the evolutionary history of diatom genomes.</title>
        <authorList>
            <person name="Bowler C."/>
            <person name="Allen A.E."/>
            <person name="Badger J.H."/>
            <person name="Grimwood J."/>
            <person name="Jabbari K."/>
            <person name="Kuo A."/>
            <person name="Maheswari U."/>
            <person name="Martens C."/>
            <person name="Maumus F."/>
            <person name="Otillar R.P."/>
            <person name="Rayko E."/>
            <person name="Salamov A."/>
            <person name="Vandepoele K."/>
            <person name="Beszteri B."/>
            <person name="Gruber A."/>
            <person name="Heijde M."/>
            <person name="Katinka M."/>
            <person name="Mock T."/>
            <person name="Valentin K."/>
            <person name="Verret F."/>
            <person name="Berges J.A."/>
            <person name="Brownlee C."/>
            <person name="Cadoret J.P."/>
            <person name="Chiovitti A."/>
            <person name="Choi C.J."/>
            <person name="Coesel S."/>
            <person name="De Martino A."/>
            <person name="Detter J.C."/>
            <person name="Durkin C."/>
            <person name="Falciatore A."/>
            <person name="Fournet J."/>
            <person name="Haruta M."/>
            <person name="Huysman M.J."/>
            <person name="Jenkins B.D."/>
            <person name="Jiroutova K."/>
            <person name="Jorgensen R.E."/>
            <person name="Joubert Y."/>
            <person name="Kaplan A."/>
            <person name="Kroger N."/>
            <person name="Kroth P.G."/>
            <person name="La Roche J."/>
            <person name="Lindquist E."/>
            <person name="Lommer M."/>
            <person name="Martin-Jezequel V."/>
            <person name="Lopez P.J."/>
            <person name="Lucas S."/>
            <person name="Mangogna M."/>
            <person name="McGinnis K."/>
            <person name="Medlin L.K."/>
            <person name="Montsant A."/>
            <person name="Oudot-Le Secq M.P."/>
            <person name="Napoli C."/>
            <person name="Obornik M."/>
            <person name="Parker M.S."/>
            <person name="Petit J.L."/>
            <person name="Porcel B.M."/>
            <person name="Poulsen N."/>
            <person name="Robison M."/>
            <person name="Rychlewski L."/>
            <person name="Rynearson T.A."/>
            <person name="Schmutz J."/>
            <person name="Shapiro H."/>
            <person name="Siaut M."/>
            <person name="Stanley M."/>
            <person name="Sussman M.R."/>
            <person name="Taylor A.R."/>
            <person name="Vardi A."/>
            <person name="von Dassow P."/>
            <person name="Vyverman W."/>
            <person name="Willis A."/>
            <person name="Wyrwicz L.S."/>
            <person name="Rokhsar D.S."/>
            <person name="Weissenbach J."/>
            <person name="Armbrust E.V."/>
            <person name="Green B.R."/>
            <person name="Van de Peer Y."/>
            <person name="Grigoriev I.V."/>
        </authorList>
    </citation>
    <scope>NUCLEOTIDE SEQUENCE [LARGE SCALE GENOMIC DNA]</scope>
    <source>
        <strain evidence="7 8">CCAP 1055/1</strain>
    </source>
</reference>
<dbReference type="InterPro" id="IPR026050">
    <property type="entry name" value="C1GALT1/C1GALT1_chp1"/>
</dbReference>
<keyword evidence="8" id="KW-1185">Reference proteome</keyword>
<organism evidence="7 8">
    <name type="scientific">Phaeodactylum tricornutum (strain CCAP 1055/1)</name>
    <dbReference type="NCBI Taxonomy" id="556484"/>
    <lineage>
        <taxon>Eukaryota</taxon>
        <taxon>Sar</taxon>
        <taxon>Stramenopiles</taxon>
        <taxon>Ochrophyta</taxon>
        <taxon>Bacillariophyta</taxon>
        <taxon>Bacillariophyceae</taxon>
        <taxon>Bacillariophycidae</taxon>
        <taxon>Naviculales</taxon>
        <taxon>Phaeodactylaceae</taxon>
        <taxon>Phaeodactylum</taxon>
    </lineage>
</organism>
<gene>
    <name evidence="7" type="ORF">PHATRDRAFT_49954</name>
</gene>
<evidence type="ECO:0008006" key="9">
    <source>
        <dbReference type="Google" id="ProtNLM"/>
    </source>
</evidence>
<evidence type="ECO:0000313" key="8">
    <source>
        <dbReference type="Proteomes" id="UP000000759"/>
    </source>
</evidence>
<dbReference type="eggNOG" id="KOG2246">
    <property type="taxonomic scope" value="Eukaryota"/>
</dbReference>
<dbReference type="PANTHER" id="PTHR23033:SF14">
    <property type="entry name" value="GLYCOPROTEIN-N-ACETYLGALACTOSAMINE 3-BETA-GALACTOSYLTRANSFERASE 1-RELATED"/>
    <property type="match status" value="1"/>
</dbReference>
<dbReference type="GeneID" id="7198647"/>
<dbReference type="EMBL" id="CM000627">
    <property type="protein sequence ID" value="EEC43860.1"/>
    <property type="molecule type" value="Genomic_DNA"/>
</dbReference>
<dbReference type="RefSeq" id="XP_002184801.1">
    <property type="nucleotide sequence ID" value="XM_002184765.1"/>
</dbReference>
<name>B7GCF4_PHATC</name>
<dbReference type="PaxDb" id="2850-Phatr49954"/>
<comment type="similarity">
    <text evidence="2">Belongs to the glycosyltransferase 31 family. Beta3-Gal-T subfamily.</text>
</comment>
<dbReference type="OrthoDB" id="414175at2759"/>
<proteinExistence type="inferred from homology"/>
<dbReference type="GO" id="GO:0016020">
    <property type="term" value="C:membrane"/>
    <property type="evidence" value="ECO:0007669"/>
    <property type="project" value="UniProtKB-SubCell"/>
</dbReference>
<accession>B7GCF4</accession>
<comment type="subcellular location">
    <subcellularLocation>
        <location evidence="1">Membrane</location>
        <topology evidence="1">Single-pass type II membrane protein</topology>
    </subcellularLocation>
</comment>
<evidence type="ECO:0000256" key="3">
    <source>
        <dbReference type="ARBA" id="ARBA00022692"/>
    </source>
</evidence>